<feature type="transmembrane region" description="Helical" evidence="1">
    <location>
        <begin position="133"/>
        <end position="154"/>
    </location>
</feature>
<gene>
    <name evidence="2" type="ORF">GCM10012284_60490</name>
</gene>
<dbReference type="RefSeq" id="WP_189082745.1">
    <property type="nucleotide sequence ID" value="NZ_BMMX01000058.1"/>
</dbReference>
<comment type="caution">
    <text evidence="2">The sequence shown here is derived from an EMBL/GenBank/DDBJ whole genome shotgun (WGS) entry which is preliminary data.</text>
</comment>
<name>A0A8J3C7R5_9ACTN</name>
<reference evidence="2" key="1">
    <citation type="journal article" date="2014" name="Int. J. Syst. Evol. Microbiol.">
        <title>Complete genome sequence of Corynebacterium casei LMG S-19264T (=DSM 44701T), isolated from a smear-ripened cheese.</title>
        <authorList>
            <consortium name="US DOE Joint Genome Institute (JGI-PGF)"/>
            <person name="Walter F."/>
            <person name="Albersmeier A."/>
            <person name="Kalinowski J."/>
            <person name="Ruckert C."/>
        </authorList>
    </citation>
    <scope>NUCLEOTIDE SEQUENCE</scope>
    <source>
        <strain evidence="2">CGMCC 4.7299</strain>
    </source>
</reference>
<proteinExistence type="predicted"/>
<feature type="transmembrane region" description="Helical" evidence="1">
    <location>
        <begin position="68"/>
        <end position="87"/>
    </location>
</feature>
<sequence>MTTVTATPTTTAATAVVPGAELSILLAEYGALKDEQQKRIDRRDHLVYGTLTAVAATLAAAGKLPAALLLLPVVTVVLGWTHLVTDLKVATAGRYLRDDLSVRLSALAGAPVLGWETAHRADDRRRQRRGLQLAVDLATFPCPGLVSVGAYLSLGHPPVLGWLAALLLGAAALVLAGQQALYAADGRRLRLRIGGRR</sequence>
<keyword evidence="3" id="KW-1185">Reference proteome</keyword>
<evidence type="ECO:0000313" key="2">
    <source>
        <dbReference type="EMBL" id="GGL17768.1"/>
    </source>
</evidence>
<protein>
    <submittedName>
        <fullName evidence="2">Uncharacterized protein</fullName>
    </submittedName>
</protein>
<keyword evidence="1" id="KW-1133">Transmembrane helix</keyword>
<evidence type="ECO:0000256" key="1">
    <source>
        <dbReference type="SAM" id="Phobius"/>
    </source>
</evidence>
<evidence type="ECO:0000313" key="3">
    <source>
        <dbReference type="Proteomes" id="UP000656042"/>
    </source>
</evidence>
<keyword evidence="1" id="KW-0812">Transmembrane</keyword>
<reference evidence="2" key="2">
    <citation type="submission" date="2020-09" db="EMBL/GenBank/DDBJ databases">
        <authorList>
            <person name="Sun Q."/>
            <person name="Zhou Y."/>
        </authorList>
    </citation>
    <scope>NUCLEOTIDE SEQUENCE</scope>
    <source>
        <strain evidence="2">CGMCC 4.7299</strain>
    </source>
</reference>
<dbReference type="AlphaFoldDB" id="A0A8J3C7R5"/>
<dbReference type="Proteomes" id="UP000656042">
    <property type="component" value="Unassembled WGS sequence"/>
</dbReference>
<organism evidence="2 3">
    <name type="scientific">Mangrovihabitans endophyticus</name>
    <dbReference type="NCBI Taxonomy" id="1751298"/>
    <lineage>
        <taxon>Bacteria</taxon>
        <taxon>Bacillati</taxon>
        <taxon>Actinomycetota</taxon>
        <taxon>Actinomycetes</taxon>
        <taxon>Micromonosporales</taxon>
        <taxon>Micromonosporaceae</taxon>
        <taxon>Mangrovihabitans</taxon>
    </lineage>
</organism>
<dbReference type="EMBL" id="BMMX01000058">
    <property type="protein sequence ID" value="GGL17768.1"/>
    <property type="molecule type" value="Genomic_DNA"/>
</dbReference>
<accession>A0A8J3C7R5</accession>
<feature type="transmembrane region" description="Helical" evidence="1">
    <location>
        <begin position="46"/>
        <end position="62"/>
    </location>
</feature>
<keyword evidence="1" id="KW-0472">Membrane</keyword>
<feature type="transmembrane region" description="Helical" evidence="1">
    <location>
        <begin position="160"/>
        <end position="182"/>
    </location>
</feature>